<dbReference type="PANTHER" id="PTHR23026:SF123">
    <property type="entry name" value="NAD(P)H NITROREDUCTASE RV3131-RELATED"/>
    <property type="match status" value="1"/>
</dbReference>
<accession>A0A1G6VCD0</accession>
<feature type="region of interest" description="Disordered" evidence="1">
    <location>
        <begin position="309"/>
        <end position="332"/>
    </location>
</feature>
<name>A0A1G6VCD0_9ACTN</name>
<protein>
    <recommendedName>
        <fullName evidence="4">Nitroreductase family protein</fullName>
    </recommendedName>
</protein>
<evidence type="ECO:0008006" key="4">
    <source>
        <dbReference type="Google" id="ProtNLM"/>
    </source>
</evidence>
<dbReference type="EMBL" id="FMZF01000008">
    <property type="protein sequence ID" value="SDD50486.1"/>
    <property type="molecule type" value="Genomic_DNA"/>
</dbReference>
<dbReference type="RefSeq" id="WP_091368990.1">
    <property type="nucleotide sequence ID" value="NZ_FMZF01000008.1"/>
</dbReference>
<evidence type="ECO:0000313" key="2">
    <source>
        <dbReference type="EMBL" id="SDD50486.1"/>
    </source>
</evidence>
<proteinExistence type="predicted"/>
<evidence type="ECO:0000256" key="1">
    <source>
        <dbReference type="SAM" id="MobiDB-lite"/>
    </source>
</evidence>
<dbReference type="NCBIfam" id="NF047509">
    <property type="entry name" value="Rv3131_FMN_oxido"/>
    <property type="match status" value="1"/>
</dbReference>
<dbReference type="Gene3D" id="3.40.109.10">
    <property type="entry name" value="NADH Oxidase"/>
    <property type="match status" value="1"/>
</dbReference>
<dbReference type="GO" id="GO:0016491">
    <property type="term" value="F:oxidoreductase activity"/>
    <property type="evidence" value="ECO:0007669"/>
    <property type="project" value="InterPro"/>
</dbReference>
<dbReference type="STRING" id="1190417.SAMN05660690_4421"/>
<dbReference type="AlphaFoldDB" id="A0A1G6VCD0"/>
<evidence type="ECO:0000313" key="3">
    <source>
        <dbReference type="Proteomes" id="UP000199416"/>
    </source>
</evidence>
<dbReference type="InterPro" id="IPR000415">
    <property type="entry name" value="Nitroreductase-like"/>
</dbReference>
<gene>
    <name evidence="2" type="ORF">SAMN05660690_4421</name>
</gene>
<dbReference type="OrthoDB" id="8156917at2"/>
<dbReference type="PANTHER" id="PTHR23026">
    <property type="entry name" value="NADPH NITROREDUCTASE"/>
    <property type="match status" value="1"/>
</dbReference>
<reference evidence="3" key="1">
    <citation type="submission" date="2016-10" db="EMBL/GenBank/DDBJ databases">
        <authorList>
            <person name="Varghese N."/>
            <person name="Submissions S."/>
        </authorList>
    </citation>
    <scope>NUCLEOTIDE SEQUENCE [LARGE SCALE GENOMIC DNA]</scope>
    <source>
        <strain evidence="3">DSM 45421</strain>
    </source>
</reference>
<organism evidence="2 3">
    <name type="scientific">Geodermatophilus telluris</name>
    <dbReference type="NCBI Taxonomy" id="1190417"/>
    <lineage>
        <taxon>Bacteria</taxon>
        <taxon>Bacillati</taxon>
        <taxon>Actinomycetota</taxon>
        <taxon>Actinomycetes</taxon>
        <taxon>Geodermatophilales</taxon>
        <taxon>Geodermatophilaceae</taxon>
        <taxon>Geodermatophilus</taxon>
    </lineage>
</organism>
<keyword evidence="3" id="KW-1185">Reference proteome</keyword>
<dbReference type="Proteomes" id="UP000199416">
    <property type="component" value="Unassembled WGS sequence"/>
</dbReference>
<dbReference type="SUPFAM" id="SSF55469">
    <property type="entry name" value="FMN-dependent nitroreductase-like"/>
    <property type="match status" value="2"/>
</dbReference>
<dbReference type="InterPro" id="IPR050627">
    <property type="entry name" value="Nitroreductase/BluB"/>
</dbReference>
<sequence>MDRQEWTRVVEAATRAPSIHNTQPWLFRADGDRLTVRTDPSRALSALDPSGRQRVVSCGVAVEFAVVALAADGRGTDVDVLPDPADPDLLATVTVTGAQEPDDEDRELARAIGARHTERAPFLPRAVPDDLVDRLQAVAGAFRVWCKRISDEDEEVATVFLLSRAEEIEQGEPEYLAELERWVRTDPAAVDGVPVGAVPGEDPATRPSNWLVRDFVVGTRPPGRAAGSDPGGPPPDVERPTVVVLGTDADDRAAWLTAGRALGRVLLEATVAGLAASPLTQALDWPATRTQLRSRLSLGGHPQMLLRLGFPSGDRSPSTNRRPVEEVLEVAG</sequence>